<organism evidence="1">
    <name type="scientific">marine sediment metagenome</name>
    <dbReference type="NCBI Taxonomy" id="412755"/>
    <lineage>
        <taxon>unclassified sequences</taxon>
        <taxon>metagenomes</taxon>
        <taxon>ecological metagenomes</taxon>
    </lineage>
</organism>
<protein>
    <submittedName>
        <fullName evidence="1">Uncharacterized protein</fullName>
    </submittedName>
</protein>
<comment type="caution">
    <text evidence="1">The sequence shown here is derived from an EMBL/GenBank/DDBJ whole genome shotgun (WGS) entry which is preliminary data.</text>
</comment>
<gene>
    <name evidence="1" type="ORF">S06H3_28384</name>
</gene>
<dbReference type="GO" id="GO:0003676">
    <property type="term" value="F:nucleic acid binding"/>
    <property type="evidence" value="ECO:0007669"/>
    <property type="project" value="InterPro"/>
</dbReference>
<feature type="non-terminal residue" evidence="1">
    <location>
        <position position="1"/>
    </location>
</feature>
<reference evidence="1" key="1">
    <citation type="journal article" date="2014" name="Front. Microbiol.">
        <title>High frequency of phylogenetically diverse reductive dehalogenase-homologous genes in deep subseafloor sedimentary metagenomes.</title>
        <authorList>
            <person name="Kawai M."/>
            <person name="Futagami T."/>
            <person name="Toyoda A."/>
            <person name="Takaki Y."/>
            <person name="Nishi S."/>
            <person name="Hori S."/>
            <person name="Arai W."/>
            <person name="Tsubouchi T."/>
            <person name="Morono Y."/>
            <person name="Uchiyama I."/>
            <person name="Ito T."/>
            <person name="Fujiyama A."/>
            <person name="Inagaki F."/>
            <person name="Takami H."/>
        </authorList>
    </citation>
    <scope>NUCLEOTIDE SEQUENCE</scope>
    <source>
        <strain evidence="1">Expedition CK06-06</strain>
    </source>
</reference>
<sequence>REIIPGKLYTPPPPQNKSNPLKINKKDFINIFYSCNDRDLSFWQLLQNNFKGISQQSAKEIIFQAKLSPEENVLKVSQNELELLWLSFDRIIENIKSHNFHPAVFLDSLSKKIKTHSIIESVQFPKYDKLSFNDANSCLKYLFTGLEKERNILTLQNKLDNIINKNMVKINNKIIAYQKKLEEVKNCEKYKLMGELIKSNLGHIKRGDREITTINYYSPHQENITIPLNNKLTPLQNAQSYFKKYRKTKDSFGIISKQLNNKKLKLTQLMEFQKLYKQNSDSLLNLI</sequence>
<name>X1NDV7_9ZZZZ</name>
<dbReference type="EMBL" id="BARV01016558">
    <property type="protein sequence ID" value="GAI28391.1"/>
    <property type="molecule type" value="Genomic_DNA"/>
</dbReference>
<dbReference type="InterPro" id="IPR010979">
    <property type="entry name" value="Ribosomal_uS13-like_H2TH"/>
</dbReference>
<evidence type="ECO:0000313" key="1">
    <source>
        <dbReference type="EMBL" id="GAI28391.1"/>
    </source>
</evidence>
<dbReference type="AlphaFoldDB" id="X1NDV7"/>
<dbReference type="SUPFAM" id="SSF46946">
    <property type="entry name" value="S13-like H2TH domain"/>
    <property type="match status" value="1"/>
</dbReference>
<accession>X1NDV7</accession>
<proteinExistence type="predicted"/>
<dbReference type="Pfam" id="PF05833">
    <property type="entry name" value="NFACT_N"/>
    <property type="match status" value="1"/>
</dbReference>
<feature type="non-terminal residue" evidence="1">
    <location>
        <position position="287"/>
    </location>
</feature>
<dbReference type="Gene3D" id="1.10.8.50">
    <property type="match status" value="1"/>
</dbReference>